<gene>
    <name evidence="2" type="ORF">GCM10022257_19190</name>
</gene>
<feature type="transmembrane region" description="Helical" evidence="1">
    <location>
        <begin position="7"/>
        <end position="29"/>
    </location>
</feature>
<dbReference type="Proteomes" id="UP001500027">
    <property type="component" value="Unassembled WGS sequence"/>
</dbReference>
<keyword evidence="1" id="KW-0472">Membrane</keyword>
<evidence type="ECO:0000313" key="2">
    <source>
        <dbReference type="EMBL" id="GAA4269818.1"/>
    </source>
</evidence>
<accession>A0ABP8EC41</accession>
<evidence type="ECO:0000313" key="3">
    <source>
        <dbReference type="Proteomes" id="UP001500027"/>
    </source>
</evidence>
<proteinExistence type="predicted"/>
<name>A0ABP8EC41_9FLAO</name>
<keyword evidence="3" id="KW-1185">Reference proteome</keyword>
<comment type="caution">
    <text evidence="2">The sequence shown here is derived from an EMBL/GenBank/DDBJ whole genome shotgun (WGS) entry which is preliminary data.</text>
</comment>
<organism evidence="2 3">
    <name type="scientific">Hyunsoonleella aestuarii</name>
    <dbReference type="NCBI Taxonomy" id="912802"/>
    <lineage>
        <taxon>Bacteria</taxon>
        <taxon>Pseudomonadati</taxon>
        <taxon>Bacteroidota</taxon>
        <taxon>Flavobacteriia</taxon>
        <taxon>Flavobacteriales</taxon>
        <taxon>Flavobacteriaceae</taxon>
    </lineage>
</organism>
<feature type="transmembrane region" description="Helical" evidence="1">
    <location>
        <begin position="35"/>
        <end position="58"/>
    </location>
</feature>
<protein>
    <submittedName>
        <fullName evidence="2">Uncharacterized protein</fullName>
    </submittedName>
</protein>
<sequence length="125" mass="12462">MTTVGTIGVGMLALVGAGVGIIGAGIIGVGTAGTIGAGMVALVGVGTTGVGMLVSVGAGTTGVGMAFMEIDIMEETTLITLEEEALIMEEIQALVVVIAHYQGALVLQAEIQEQIQDITPHVEVV</sequence>
<keyword evidence="1" id="KW-0812">Transmembrane</keyword>
<reference evidence="3" key="1">
    <citation type="journal article" date="2019" name="Int. J. Syst. Evol. Microbiol.">
        <title>The Global Catalogue of Microorganisms (GCM) 10K type strain sequencing project: providing services to taxonomists for standard genome sequencing and annotation.</title>
        <authorList>
            <consortium name="The Broad Institute Genomics Platform"/>
            <consortium name="The Broad Institute Genome Sequencing Center for Infectious Disease"/>
            <person name="Wu L."/>
            <person name="Ma J."/>
        </authorList>
    </citation>
    <scope>NUCLEOTIDE SEQUENCE [LARGE SCALE GENOMIC DNA]</scope>
    <source>
        <strain evidence="3">JCM 17452</strain>
    </source>
</reference>
<dbReference type="EMBL" id="BAABAV010000002">
    <property type="protein sequence ID" value="GAA4269818.1"/>
    <property type="molecule type" value="Genomic_DNA"/>
</dbReference>
<keyword evidence="1" id="KW-1133">Transmembrane helix</keyword>
<evidence type="ECO:0000256" key="1">
    <source>
        <dbReference type="SAM" id="Phobius"/>
    </source>
</evidence>